<dbReference type="AlphaFoldDB" id="A0A1F5S641"/>
<evidence type="ECO:0000313" key="1">
    <source>
        <dbReference type="EMBL" id="OGF22190.1"/>
    </source>
</evidence>
<sequence length="77" mass="8797">MNTAIKSKLNSNFPLRLKIFEEAQEAINKLKILKPLLTPQDEETLSILMDKKLLSHLDKSIKEANEGKLEPLKNILN</sequence>
<evidence type="ECO:0000313" key="2">
    <source>
        <dbReference type="Proteomes" id="UP000178323"/>
    </source>
</evidence>
<gene>
    <name evidence="1" type="ORF">A2Y83_03565</name>
</gene>
<dbReference type="EMBL" id="MFFS01000037">
    <property type="protein sequence ID" value="OGF22190.1"/>
    <property type="molecule type" value="Genomic_DNA"/>
</dbReference>
<reference evidence="1 2" key="1">
    <citation type="journal article" date="2016" name="Nat. Commun.">
        <title>Thousands of microbial genomes shed light on interconnected biogeochemical processes in an aquifer system.</title>
        <authorList>
            <person name="Anantharaman K."/>
            <person name="Brown C.T."/>
            <person name="Hug L.A."/>
            <person name="Sharon I."/>
            <person name="Castelle C.J."/>
            <person name="Probst A.J."/>
            <person name="Thomas B.C."/>
            <person name="Singh A."/>
            <person name="Wilkins M.J."/>
            <person name="Karaoz U."/>
            <person name="Brodie E.L."/>
            <person name="Williams K.H."/>
            <person name="Hubbard S.S."/>
            <person name="Banfield J.F."/>
        </authorList>
    </citation>
    <scope>NUCLEOTIDE SEQUENCE [LARGE SCALE GENOMIC DNA]</scope>
</reference>
<organism evidence="1 2">
    <name type="scientific">Candidatus Falkowbacteria bacterium RBG_13_39_14</name>
    <dbReference type="NCBI Taxonomy" id="1797985"/>
    <lineage>
        <taxon>Bacteria</taxon>
        <taxon>Candidatus Falkowiibacteriota</taxon>
    </lineage>
</organism>
<dbReference type="Proteomes" id="UP000178323">
    <property type="component" value="Unassembled WGS sequence"/>
</dbReference>
<comment type="caution">
    <text evidence="1">The sequence shown here is derived from an EMBL/GenBank/DDBJ whole genome shotgun (WGS) entry which is preliminary data.</text>
</comment>
<name>A0A1F5S641_9BACT</name>
<accession>A0A1F5S641</accession>
<proteinExistence type="predicted"/>
<protein>
    <submittedName>
        <fullName evidence="1">Uncharacterized protein</fullName>
    </submittedName>
</protein>